<gene>
    <name evidence="3" type="ORF">F6R98_17490</name>
</gene>
<dbReference type="InterPro" id="IPR036890">
    <property type="entry name" value="HATPase_C_sf"/>
</dbReference>
<reference evidence="3 4" key="1">
    <citation type="submission" date="2019-09" db="EMBL/GenBank/DDBJ databases">
        <title>Ecophysiology of the spiral-shaped methanotroph Methylospira mobilis as revealed by the complete genome sequence.</title>
        <authorList>
            <person name="Oshkin I.Y."/>
            <person name="Dedysh S.N."/>
            <person name="Miroshnikov K."/>
            <person name="Danilova O.V."/>
            <person name="Hakobyan A."/>
            <person name="Liesack W."/>
        </authorList>
    </citation>
    <scope>NUCLEOTIDE SEQUENCE [LARGE SCALE GENOMIC DNA]</scope>
    <source>
        <strain evidence="3 4">Shm1</strain>
    </source>
</reference>
<dbReference type="GO" id="GO:0005524">
    <property type="term" value="F:ATP binding"/>
    <property type="evidence" value="ECO:0007669"/>
    <property type="project" value="UniProtKB-KW"/>
</dbReference>
<keyword evidence="1" id="KW-0723">Serine/threonine-protein kinase</keyword>
<keyword evidence="4" id="KW-1185">Reference proteome</keyword>
<dbReference type="CDD" id="cd16936">
    <property type="entry name" value="HATPase_RsbW-like"/>
    <property type="match status" value="1"/>
</dbReference>
<evidence type="ECO:0000259" key="2">
    <source>
        <dbReference type="Pfam" id="PF13581"/>
    </source>
</evidence>
<accession>A0A5Q0BR95</accession>
<name>A0A5Q0BR95_9GAMM</name>
<sequence>MFECTIAASPDQLDSLIESFEQFCETKGLQGAVVMQMLMVLEEIASNSIKYGYPDGRTDGRIAVRAEILKNNLTLTVTDDASAFNPTQFAKPDTASGIEERKIGGLGLYLISQLTDSMFYQRHNEQNILQINKKIVQTPNSGV</sequence>
<keyword evidence="3" id="KW-0547">Nucleotide-binding</keyword>
<dbReference type="InParanoid" id="A0A5Q0BR95"/>
<dbReference type="InterPro" id="IPR050267">
    <property type="entry name" value="Anti-sigma-factor_SerPK"/>
</dbReference>
<keyword evidence="1" id="KW-0418">Kinase</keyword>
<dbReference type="InterPro" id="IPR003594">
    <property type="entry name" value="HATPase_dom"/>
</dbReference>
<dbReference type="SUPFAM" id="SSF55874">
    <property type="entry name" value="ATPase domain of HSP90 chaperone/DNA topoisomerase II/histidine kinase"/>
    <property type="match status" value="1"/>
</dbReference>
<dbReference type="OrthoDB" id="9792240at2"/>
<dbReference type="Proteomes" id="UP000325755">
    <property type="component" value="Chromosome"/>
</dbReference>
<keyword evidence="3" id="KW-0067">ATP-binding</keyword>
<organism evidence="3 4">
    <name type="scientific">Candidatus Methylospira mobilis</name>
    <dbReference type="NCBI Taxonomy" id="1808979"/>
    <lineage>
        <taxon>Bacteria</taxon>
        <taxon>Pseudomonadati</taxon>
        <taxon>Pseudomonadota</taxon>
        <taxon>Gammaproteobacteria</taxon>
        <taxon>Methylococcales</taxon>
        <taxon>Methylococcaceae</taxon>
        <taxon>Candidatus Methylospira</taxon>
    </lineage>
</organism>
<proteinExistence type="predicted"/>
<evidence type="ECO:0000313" key="3">
    <source>
        <dbReference type="EMBL" id="QFY44206.1"/>
    </source>
</evidence>
<protein>
    <submittedName>
        <fullName evidence="3">ATP-binding protein</fullName>
    </submittedName>
</protein>
<keyword evidence="1" id="KW-0808">Transferase</keyword>
<dbReference type="Pfam" id="PF13581">
    <property type="entry name" value="HATPase_c_2"/>
    <property type="match status" value="1"/>
</dbReference>
<dbReference type="Gene3D" id="3.30.565.10">
    <property type="entry name" value="Histidine kinase-like ATPase, C-terminal domain"/>
    <property type="match status" value="1"/>
</dbReference>
<evidence type="ECO:0000313" key="4">
    <source>
        <dbReference type="Proteomes" id="UP000325755"/>
    </source>
</evidence>
<feature type="domain" description="Histidine kinase/HSP90-like ATPase" evidence="2">
    <location>
        <begin position="6"/>
        <end position="132"/>
    </location>
</feature>
<dbReference type="AlphaFoldDB" id="A0A5Q0BR95"/>
<evidence type="ECO:0000256" key="1">
    <source>
        <dbReference type="ARBA" id="ARBA00022527"/>
    </source>
</evidence>
<dbReference type="KEGG" id="mmob:F6R98_17490"/>
<dbReference type="EMBL" id="CP044205">
    <property type="protein sequence ID" value="QFY44206.1"/>
    <property type="molecule type" value="Genomic_DNA"/>
</dbReference>
<dbReference type="GO" id="GO:0004674">
    <property type="term" value="F:protein serine/threonine kinase activity"/>
    <property type="evidence" value="ECO:0007669"/>
    <property type="project" value="UniProtKB-KW"/>
</dbReference>
<dbReference type="RefSeq" id="WP_153250177.1">
    <property type="nucleotide sequence ID" value="NZ_CP044205.1"/>
</dbReference>
<dbReference type="PANTHER" id="PTHR35526">
    <property type="entry name" value="ANTI-SIGMA-F FACTOR RSBW-RELATED"/>
    <property type="match status" value="1"/>
</dbReference>